<evidence type="ECO:0000256" key="6">
    <source>
        <dbReference type="ARBA" id="ARBA00038076"/>
    </source>
</evidence>
<evidence type="ECO:0000313" key="11">
    <source>
        <dbReference type="Proteomes" id="UP000198757"/>
    </source>
</evidence>
<feature type="transmembrane region" description="Helical" evidence="7">
    <location>
        <begin position="307"/>
        <end position="330"/>
    </location>
</feature>
<evidence type="ECO:0000256" key="2">
    <source>
        <dbReference type="ARBA" id="ARBA00022475"/>
    </source>
</evidence>
<evidence type="ECO:0000313" key="10">
    <source>
        <dbReference type="EMBL" id="SDC06546.1"/>
    </source>
</evidence>
<dbReference type="PANTHER" id="PTHR30572:SF4">
    <property type="entry name" value="ABC TRANSPORTER PERMEASE YTRF"/>
    <property type="match status" value="1"/>
</dbReference>
<feature type="domain" description="MacB-like periplasmic core" evidence="9">
    <location>
        <begin position="42"/>
        <end position="267"/>
    </location>
</feature>
<name>A0A1G6ILA8_NIADE</name>
<feature type="transmembrane region" description="Helical" evidence="7">
    <location>
        <begin position="390"/>
        <end position="414"/>
    </location>
</feature>
<evidence type="ECO:0000256" key="1">
    <source>
        <dbReference type="ARBA" id="ARBA00004651"/>
    </source>
</evidence>
<keyword evidence="5 7" id="KW-0472">Membrane</keyword>
<sequence>MPAAQNNKNVAIFVAMLRRTLEIVGSSFRMAMQELWKNKLRTFLSLFGVTIGIFCIIGVLATVNSLQQNIQNEIKTLGSNTIYVDKWEYGGGPDYPWWKYVNRPVPRYEEVRQIRERTPNAKYVAFTLQGRGNVEFSGYLLNGVNVYSVSEEYIRIQPLTMSFGRYLSDAEFNYGSGVAVIGNEIAEKLFNEPELAVNKMISIGGKKILVAGVIEKQGKQMIGGWGFDQSVILPFQFGRTIYNEEKTDPVIMVQGRAQVTSKGLKDELMVTMRSLHKLSPRQADNFALNDINDIGDQVSEAFAGLNIGGAVIGGISLIVGLFGVANIMFVTVKERTSQIGLKKALGAKRQIILTEFLLESAFLCMLGGLIGLFLVYVLAQILSKALDFPVFISIGNMIWTFLICVFVGVIAGIIPAVQAAKMDPVVAIRS</sequence>
<dbReference type="STRING" id="1285928.SAMN04487894_101241"/>
<evidence type="ECO:0000256" key="7">
    <source>
        <dbReference type="SAM" id="Phobius"/>
    </source>
</evidence>
<comment type="similarity">
    <text evidence="6">Belongs to the ABC-4 integral membrane protein family.</text>
</comment>
<dbReference type="Pfam" id="PF02687">
    <property type="entry name" value="FtsX"/>
    <property type="match status" value="1"/>
</dbReference>
<dbReference type="InterPro" id="IPR050250">
    <property type="entry name" value="Macrolide_Exporter_MacB"/>
</dbReference>
<dbReference type="GO" id="GO:0022857">
    <property type="term" value="F:transmembrane transporter activity"/>
    <property type="evidence" value="ECO:0007669"/>
    <property type="project" value="TreeGrafter"/>
</dbReference>
<feature type="domain" description="ABC3 transporter permease C-terminal" evidence="8">
    <location>
        <begin position="311"/>
        <end position="424"/>
    </location>
</feature>
<organism evidence="10 11">
    <name type="scientific">Niabella drilacis (strain DSM 25811 / CCM 8410 / CCUG 62505 / LMG 26954 / E90)</name>
    <dbReference type="NCBI Taxonomy" id="1285928"/>
    <lineage>
        <taxon>Bacteria</taxon>
        <taxon>Pseudomonadati</taxon>
        <taxon>Bacteroidota</taxon>
        <taxon>Chitinophagia</taxon>
        <taxon>Chitinophagales</taxon>
        <taxon>Chitinophagaceae</taxon>
        <taxon>Niabella</taxon>
    </lineage>
</organism>
<dbReference type="EMBL" id="FMZO01000001">
    <property type="protein sequence ID" value="SDC06546.1"/>
    <property type="molecule type" value="Genomic_DNA"/>
</dbReference>
<keyword evidence="11" id="KW-1185">Reference proteome</keyword>
<evidence type="ECO:0000256" key="4">
    <source>
        <dbReference type="ARBA" id="ARBA00022989"/>
    </source>
</evidence>
<evidence type="ECO:0000259" key="8">
    <source>
        <dbReference type="Pfam" id="PF02687"/>
    </source>
</evidence>
<dbReference type="InterPro" id="IPR003838">
    <property type="entry name" value="ABC3_permease_C"/>
</dbReference>
<dbReference type="AlphaFoldDB" id="A0A1G6ILA8"/>
<accession>A0A1G6ILA8</accession>
<dbReference type="GO" id="GO:0005886">
    <property type="term" value="C:plasma membrane"/>
    <property type="evidence" value="ECO:0007669"/>
    <property type="project" value="UniProtKB-SubCell"/>
</dbReference>
<keyword evidence="3 7" id="KW-0812">Transmembrane</keyword>
<evidence type="ECO:0000256" key="3">
    <source>
        <dbReference type="ARBA" id="ARBA00022692"/>
    </source>
</evidence>
<dbReference type="PANTHER" id="PTHR30572">
    <property type="entry name" value="MEMBRANE COMPONENT OF TRANSPORTER-RELATED"/>
    <property type="match status" value="1"/>
</dbReference>
<comment type="subcellular location">
    <subcellularLocation>
        <location evidence="1">Cell membrane</location>
        <topology evidence="1">Multi-pass membrane protein</topology>
    </subcellularLocation>
</comment>
<evidence type="ECO:0000259" key="9">
    <source>
        <dbReference type="Pfam" id="PF12704"/>
    </source>
</evidence>
<keyword evidence="2" id="KW-1003">Cell membrane</keyword>
<evidence type="ECO:0000256" key="5">
    <source>
        <dbReference type="ARBA" id="ARBA00023136"/>
    </source>
</evidence>
<gene>
    <name evidence="10" type="ORF">SAMN04487894_101241</name>
</gene>
<feature type="transmembrane region" description="Helical" evidence="7">
    <location>
        <begin position="42"/>
        <end position="63"/>
    </location>
</feature>
<protein>
    <submittedName>
        <fullName evidence="10">Putative ABC transport system permease protein</fullName>
    </submittedName>
</protein>
<feature type="transmembrane region" description="Helical" evidence="7">
    <location>
        <begin position="351"/>
        <end position="378"/>
    </location>
</feature>
<dbReference type="InterPro" id="IPR025857">
    <property type="entry name" value="MacB_PCD"/>
</dbReference>
<keyword evidence="4 7" id="KW-1133">Transmembrane helix</keyword>
<dbReference type="Proteomes" id="UP000198757">
    <property type="component" value="Unassembled WGS sequence"/>
</dbReference>
<reference evidence="11" key="1">
    <citation type="submission" date="2016-10" db="EMBL/GenBank/DDBJ databases">
        <authorList>
            <person name="Varghese N."/>
            <person name="Submissions S."/>
        </authorList>
    </citation>
    <scope>NUCLEOTIDE SEQUENCE [LARGE SCALE GENOMIC DNA]</scope>
    <source>
        <strain evidence="11">DSM 25811 / CCM 8410 / LMG 26954 / E90</strain>
    </source>
</reference>
<proteinExistence type="inferred from homology"/>
<dbReference type="Pfam" id="PF12704">
    <property type="entry name" value="MacB_PCD"/>
    <property type="match status" value="1"/>
</dbReference>